<evidence type="ECO:0000313" key="5">
    <source>
        <dbReference type="EMBL" id="EDW71942.1"/>
    </source>
</evidence>
<organism evidence="5 6">
    <name type="scientific">Drosophila willistoni</name>
    <name type="common">Fruit fly</name>
    <dbReference type="NCBI Taxonomy" id="7260"/>
    <lineage>
        <taxon>Eukaryota</taxon>
        <taxon>Metazoa</taxon>
        <taxon>Ecdysozoa</taxon>
        <taxon>Arthropoda</taxon>
        <taxon>Hexapoda</taxon>
        <taxon>Insecta</taxon>
        <taxon>Pterygota</taxon>
        <taxon>Neoptera</taxon>
        <taxon>Endopterygota</taxon>
        <taxon>Diptera</taxon>
        <taxon>Brachycera</taxon>
        <taxon>Muscomorpha</taxon>
        <taxon>Ephydroidea</taxon>
        <taxon>Drosophilidae</taxon>
        <taxon>Drosophila</taxon>
        <taxon>Sophophora</taxon>
    </lineage>
</organism>
<dbReference type="Proteomes" id="UP000007798">
    <property type="component" value="Unassembled WGS sequence"/>
</dbReference>
<dbReference type="HOGENOM" id="CLU_042344_5_2_1"/>
<proteinExistence type="inferred from homology"/>
<dbReference type="EMBL" id="CH963400">
    <property type="protein sequence ID" value="EDW71942.1"/>
    <property type="molecule type" value="Genomic_DNA"/>
</dbReference>
<dbReference type="Gene3D" id="1.10.3730.10">
    <property type="entry name" value="ProC C-terminal domain-like"/>
    <property type="match status" value="1"/>
</dbReference>
<dbReference type="AlphaFoldDB" id="B4MIK3"/>
<dbReference type="PANTHER" id="PTHR11645">
    <property type="entry name" value="PYRROLINE-5-CARBOXYLATE REDUCTASE"/>
    <property type="match status" value="1"/>
</dbReference>
<dbReference type="OrthoDB" id="10263291at2759"/>
<comment type="similarity">
    <text evidence="1">Belongs to the pyrroline-5-carboxylate reductase family.</text>
</comment>
<keyword evidence="3 5" id="KW-0560">Oxidoreductase</keyword>
<dbReference type="GO" id="GO:0055129">
    <property type="term" value="P:L-proline biosynthetic process"/>
    <property type="evidence" value="ECO:0007669"/>
    <property type="project" value="UniProtKB-UniPathway"/>
</dbReference>
<dbReference type="OMA" id="FSHIGIC"/>
<reference evidence="5 6" key="1">
    <citation type="journal article" date="2007" name="Nature">
        <title>Evolution of genes and genomes on the Drosophila phylogeny.</title>
        <authorList>
            <consortium name="Drosophila 12 Genomes Consortium"/>
            <person name="Clark A.G."/>
            <person name="Eisen M.B."/>
            <person name="Smith D.R."/>
            <person name="Bergman C.M."/>
            <person name="Oliver B."/>
            <person name="Markow T.A."/>
            <person name="Kaufman T.C."/>
            <person name="Kellis M."/>
            <person name="Gelbart W."/>
            <person name="Iyer V.N."/>
            <person name="Pollard D.A."/>
            <person name="Sackton T.B."/>
            <person name="Larracuente A.M."/>
            <person name="Singh N.D."/>
            <person name="Abad J.P."/>
            <person name="Abt D.N."/>
            <person name="Adryan B."/>
            <person name="Aguade M."/>
            <person name="Akashi H."/>
            <person name="Anderson W.W."/>
            <person name="Aquadro C.F."/>
            <person name="Ardell D.H."/>
            <person name="Arguello R."/>
            <person name="Artieri C.G."/>
            <person name="Barbash D.A."/>
            <person name="Barker D."/>
            <person name="Barsanti P."/>
            <person name="Batterham P."/>
            <person name="Batzoglou S."/>
            <person name="Begun D."/>
            <person name="Bhutkar A."/>
            <person name="Blanco E."/>
            <person name="Bosak S.A."/>
            <person name="Bradley R.K."/>
            <person name="Brand A.D."/>
            <person name="Brent M.R."/>
            <person name="Brooks A.N."/>
            <person name="Brown R.H."/>
            <person name="Butlin R.K."/>
            <person name="Caggese C."/>
            <person name="Calvi B.R."/>
            <person name="Bernardo de Carvalho A."/>
            <person name="Caspi A."/>
            <person name="Castrezana S."/>
            <person name="Celniker S.E."/>
            <person name="Chang J.L."/>
            <person name="Chapple C."/>
            <person name="Chatterji S."/>
            <person name="Chinwalla A."/>
            <person name="Civetta A."/>
            <person name="Clifton S.W."/>
            <person name="Comeron J.M."/>
            <person name="Costello J.C."/>
            <person name="Coyne J.A."/>
            <person name="Daub J."/>
            <person name="David R.G."/>
            <person name="Delcher A.L."/>
            <person name="Delehaunty K."/>
            <person name="Do C.B."/>
            <person name="Ebling H."/>
            <person name="Edwards K."/>
            <person name="Eickbush T."/>
            <person name="Evans J.D."/>
            <person name="Filipski A."/>
            <person name="Findeiss S."/>
            <person name="Freyhult E."/>
            <person name="Fulton L."/>
            <person name="Fulton R."/>
            <person name="Garcia A.C."/>
            <person name="Gardiner A."/>
            <person name="Garfield D.A."/>
            <person name="Garvin B.E."/>
            <person name="Gibson G."/>
            <person name="Gilbert D."/>
            <person name="Gnerre S."/>
            <person name="Godfrey J."/>
            <person name="Good R."/>
            <person name="Gotea V."/>
            <person name="Gravely B."/>
            <person name="Greenberg A.J."/>
            <person name="Griffiths-Jones S."/>
            <person name="Gross S."/>
            <person name="Guigo R."/>
            <person name="Gustafson E.A."/>
            <person name="Haerty W."/>
            <person name="Hahn M.W."/>
            <person name="Halligan D.L."/>
            <person name="Halpern A.L."/>
            <person name="Halter G.M."/>
            <person name="Han M.V."/>
            <person name="Heger A."/>
            <person name="Hillier L."/>
            <person name="Hinrichs A.S."/>
            <person name="Holmes I."/>
            <person name="Hoskins R.A."/>
            <person name="Hubisz M.J."/>
            <person name="Hultmark D."/>
            <person name="Huntley M.A."/>
            <person name="Jaffe D.B."/>
            <person name="Jagadeeshan S."/>
            <person name="Jeck W.R."/>
            <person name="Johnson J."/>
            <person name="Jones C.D."/>
            <person name="Jordan W.C."/>
            <person name="Karpen G.H."/>
            <person name="Kataoka E."/>
            <person name="Keightley P.D."/>
            <person name="Kheradpour P."/>
            <person name="Kirkness E.F."/>
            <person name="Koerich L.B."/>
            <person name="Kristiansen K."/>
            <person name="Kudrna D."/>
            <person name="Kulathinal R.J."/>
            <person name="Kumar S."/>
            <person name="Kwok R."/>
            <person name="Lander E."/>
            <person name="Langley C.H."/>
            <person name="Lapoint R."/>
            <person name="Lazzaro B.P."/>
            <person name="Lee S.J."/>
            <person name="Levesque L."/>
            <person name="Li R."/>
            <person name="Lin C.F."/>
            <person name="Lin M.F."/>
            <person name="Lindblad-Toh K."/>
            <person name="Llopart A."/>
            <person name="Long M."/>
            <person name="Low L."/>
            <person name="Lozovsky E."/>
            <person name="Lu J."/>
            <person name="Luo M."/>
            <person name="Machado C.A."/>
            <person name="Makalowski W."/>
            <person name="Marzo M."/>
            <person name="Matsuda M."/>
            <person name="Matzkin L."/>
            <person name="McAllister B."/>
            <person name="McBride C.S."/>
            <person name="McKernan B."/>
            <person name="McKernan K."/>
            <person name="Mendez-Lago M."/>
            <person name="Minx P."/>
            <person name="Mollenhauer M.U."/>
            <person name="Montooth K."/>
            <person name="Mount S.M."/>
            <person name="Mu X."/>
            <person name="Myers E."/>
            <person name="Negre B."/>
            <person name="Newfeld S."/>
            <person name="Nielsen R."/>
            <person name="Noor M.A."/>
            <person name="O'Grady P."/>
            <person name="Pachter L."/>
            <person name="Papaceit M."/>
            <person name="Parisi M.J."/>
            <person name="Parisi M."/>
            <person name="Parts L."/>
            <person name="Pedersen J.S."/>
            <person name="Pesole G."/>
            <person name="Phillippy A.M."/>
            <person name="Ponting C.P."/>
            <person name="Pop M."/>
            <person name="Porcelli D."/>
            <person name="Powell J.R."/>
            <person name="Prohaska S."/>
            <person name="Pruitt K."/>
            <person name="Puig M."/>
            <person name="Quesneville H."/>
            <person name="Ram K.R."/>
            <person name="Rand D."/>
            <person name="Rasmussen M.D."/>
            <person name="Reed L.K."/>
            <person name="Reenan R."/>
            <person name="Reily A."/>
            <person name="Remington K.A."/>
            <person name="Rieger T.T."/>
            <person name="Ritchie M.G."/>
            <person name="Robin C."/>
            <person name="Rogers Y.H."/>
            <person name="Rohde C."/>
            <person name="Rozas J."/>
            <person name="Rubenfield M.J."/>
            <person name="Ruiz A."/>
            <person name="Russo S."/>
            <person name="Salzberg S.L."/>
            <person name="Sanchez-Gracia A."/>
            <person name="Saranga D.J."/>
            <person name="Sato H."/>
            <person name="Schaeffer S.W."/>
            <person name="Schatz M.C."/>
            <person name="Schlenke T."/>
            <person name="Schwartz R."/>
            <person name="Segarra C."/>
            <person name="Singh R.S."/>
            <person name="Sirot L."/>
            <person name="Sirota M."/>
            <person name="Sisneros N.B."/>
            <person name="Smith C.D."/>
            <person name="Smith T.F."/>
            <person name="Spieth J."/>
            <person name="Stage D.E."/>
            <person name="Stark A."/>
            <person name="Stephan W."/>
            <person name="Strausberg R.L."/>
            <person name="Strempel S."/>
            <person name="Sturgill D."/>
            <person name="Sutton G."/>
            <person name="Sutton G.G."/>
            <person name="Tao W."/>
            <person name="Teichmann S."/>
            <person name="Tobari Y.N."/>
            <person name="Tomimura Y."/>
            <person name="Tsolas J.M."/>
            <person name="Valente V.L."/>
            <person name="Venter E."/>
            <person name="Venter J.C."/>
            <person name="Vicario S."/>
            <person name="Vieira F.G."/>
            <person name="Vilella A.J."/>
            <person name="Villasante A."/>
            <person name="Walenz B."/>
            <person name="Wang J."/>
            <person name="Wasserman M."/>
            <person name="Watts T."/>
            <person name="Wilson D."/>
            <person name="Wilson R.K."/>
            <person name="Wing R.A."/>
            <person name="Wolfner M.F."/>
            <person name="Wong A."/>
            <person name="Wong G.K."/>
            <person name="Wu C.I."/>
            <person name="Wu G."/>
            <person name="Yamamoto D."/>
            <person name="Yang H.P."/>
            <person name="Yang S.P."/>
            <person name="Yorke J.A."/>
            <person name="Yoshida K."/>
            <person name="Zdobnov E."/>
            <person name="Zhang P."/>
            <person name="Zhang Y."/>
            <person name="Zimin A.V."/>
            <person name="Baldwin J."/>
            <person name="Abdouelleil A."/>
            <person name="Abdulkadir J."/>
            <person name="Abebe A."/>
            <person name="Abera B."/>
            <person name="Abreu J."/>
            <person name="Acer S.C."/>
            <person name="Aftuck L."/>
            <person name="Alexander A."/>
            <person name="An P."/>
            <person name="Anderson E."/>
            <person name="Anderson S."/>
            <person name="Arachi H."/>
            <person name="Azer M."/>
            <person name="Bachantsang P."/>
            <person name="Barry A."/>
            <person name="Bayul T."/>
            <person name="Berlin A."/>
            <person name="Bessette D."/>
            <person name="Bloom T."/>
            <person name="Blye J."/>
            <person name="Boguslavskiy L."/>
            <person name="Bonnet C."/>
            <person name="Boukhgalter B."/>
            <person name="Bourzgui I."/>
            <person name="Brown A."/>
            <person name="Cahill P."/>
            <person name="Channer S."/>
            <person name="Cheshatsang Y."/>
            <person name="Chuda L."/>
            <person name="Citroen M."/>
            <person name="Collymore A."/>
            <person name="Cooke P."/>
            <person name="Costello M."/>
            <person name="D'Aco K."/>
            <person name="Daza R."/>
            <person name="De Haan G."/>
            <person name="DeGray S."/>
            <person name="DeMaso C."/>
            <person name="Dhargay N."/>
            <person name="Dooley K."/>
            <person name="Dooley E."/>
            <person name="Doricent M."/>
            <person name="Dorje P."/>
            <person name="Dorjee K."/>
            <person name="Dupes A."/>
            <person name="Elong R."/>
            <person name="Falk J."/>
            <person name="Farina A."/>
            <person name="Faro S."/>
            <person name="Ferguson D."/>
            <person name="Fisher S."/>
            <person name="Foley C.D."/>
            <person name="Franke A."/>
            <person name="Friedrich D."/>
            <person name="Gadbois L."/>
            <person name="Gearin G."/>
            <person name="Gearin C.R."/>
            <person name="Giannoukos G."/>
            <person name="Goode T."/>
            <person name="Graham J."/>
            <person name="Grandbois E."/>
            <person name="Grewal S."/>
            <person name="Gyaltsen K."/>
            <person name="Hafez N."/>
            <person name="Hagos B."/>
            <person name="Hall J."/>
            <person name="Henson C."/>
            <person name="Hollinger A."/>
            <person name="Honan T."/>
            <person name="Huard M.D."/>
            <person name="Hughes L."/>
            <person name="Hurhula B."/>
            <person name="Husby M.E."/>
            <person name="Kamat A."/>
            <person name="Kanga B."/>
            <person name="Kashin S."/>
            <person name="Khazanovich D."/>
            <person name="Kisner P."/>
            <person name="Lance K."/>
            <person name="Lara M."/>
            <person name="Lee W."/>
            <person name="Lennon N."/>
            <person name="Letendre F."/>
            <person name="LeVine R."/>
            <person name="Lipovsky A."/>
            <person name="Liu X."/>
            <person name="Liu J."/>
            <person name="Liu S."/>
            <person name="Lokyitsang T."/>
            <person name="Lokyitsang Y."/>
            <person name="Lubonja R."/>
            <person name="Lui A."/>
            <person name="MacDonald P."/>
            <person name="Magnisalis V."/>
            <person name="Maru K."/>
            <person name="Matthews C."/>
            <person name="McCusker W."/>
            <person name="McDonough S."/>
            <person name="Mehta T."/>
            <person name="Meldrim J."/>
            <person name="Meneus L."/>
            <person name="Mihai O."/>
            <person name="Mihalev A."/>
            <person name="Mihova T."/>
            <person name="Mittelman R."/>
            <person name="Mlenga V."/>
            <person name="Montmayeur A."/>
            <person name="Mulrain L."/>
            <person name="Navidi A."/>
            <person name="Naylor J."/>
            <person name="Negash T."/>
            <person name="Nguyen T."/>
            <person name="Nguyen N."/>
            <person name="Nicol R."/>
            <person name="Norbu C."/>
            <person name="Norbu N."/>
            <person name="Novod N."/>
            <person name="O'Neill B."/>
            <person name="Osman S."/>
            <person name="Markiewicz E."/>
            <person name="Oyono O.L."/>
            <person name="Patti C."/>
            <person name="Phunkhang P."/>
            <person name="Pierre F."/>
            <person name="Priest M."/>
            <person name="Raghuraman S."/>
            <person name="Rege F."/>
            <person name="Reyes R."/>
            <person name="Rise C."/>
            <person name="Rogov P."/>
            <person name="Ross K."/>
            <person name="Ryan E."/>
            <person name="Settipalli S."/>
            <person name="Shea T."/>
            <person name="Sherpa N."/>
            <person name="Shi L."/>
            <person name="Shih D."/>
            <person name="Sparrow T."/>
            <person name="Spaulding J."/>
            <person name="Stalker J."/>
            <person name="Stange-Thomann N."/>
            <person name="Stavropoulos S."/>
            <person name="Stone C."/>
            <person name="Strader C."/>
            <person name="Tesfaye S."/>
            <person name="Thomson T."/>
            <person name="Thoulutsang Y."/>
            <person name="Thoulutsang D."/>
            <person name="Topham K."/>
            <person name="Topping I."/>
            <person name="Tsamla T."/>
            <person name="Vassiliev H."/>
            <person name="Vo A."/>
            <person name="Wangchuk T."/>
            <person name="Wangdi T."/>
            <person name="Weiand M."/>
            <person name="Wilkinson J."/>
            <person name="Wilson A."/>
            <person name="Yadav S."/>
            <person name="Young G."/>
            <person name="Yu Q."/>
            <person name="Zembek L."/>
            <person name="Zhong D."/>
            <person name="Zimmer A."/>
            <person name="Zwirko Z."/>
            <person name="Jaffe D.B."/>
            <person name="Alvarez P."/>
            <person name="Brockman W."/>
            <person name="Butler J."/>
            <person name="Chin C."/>
            <person name="Gnerre S."/>
            <person name="Grabherr M."/>
            <person name="Kleber M."/>
            <person name="Mauceli E."/>
            <person name="MacCallum I."/>
        </authorList>
    </citation>
    <scope>NUCLEOTIDE SEQUENCE [LARGE SCALE GENOMIC DNA]</scope>
    <source>
        <strain evidence="6">Tucson 14030-0811.24</strain>
    </source>
</reference>
<dbReference type="UniPathway" id="UPA00098">
    <property type="reaction ID" value="UER00361"/>
</dbReference>
<dbReference type="InParanoid" id="B4MIK3"/>
<evidence type="ECO:0000256" key="3">
    <source>
        <dbReference type="ARBA" id="ARBA00023002"/>
    </source>
</evidence>
<dbReference type="InterPro" id="IPR029036">
    <property type="entry name" value="P5CR_dimer"/>
</dbReference>
<feature type="domain" description="Pyrroline-5-carboxylate reductase dimerisation" evidence="4">
    <location>
        <begin position="21"/>
        <end position="127"/>
    </location>
</feature>
<dbReference type="FunFam" id="1.10.3730.10:FF:000001">
    <property type="entry name" value="Pyrroline-5-carboxylate reductase"/>
    <property type="match status" value="1"/>
</dbReference>
<keyword evidence="6" id="KW-1185">Reference proteome</keyword>
<dbReference type="PANTHER" id="PTHR11645:SF0">
    <property type="entry name" value="PYRROLINE-5-CARBOXYLATE REDUCTASE 3"/>
    <property type="match status" value="1"/>
</dbReference>
<dbReference type="eggNOG" id="KOG3124">
    <property type="taxonomic scope" value="Eukaryota"/>
</dbReference>
<evidence type="ECO:0000256" key="1">
    <source>
        <dbReference type="ARBA" id="ARBA00005525"/>
    </source>
</evidence>
<gene>
    <name evidence="5" type="primary">Dwil\GK22849</name>
    <name evidence="5" type="ORF">Dwil_GK22849</name>
</gene>
<evidence type="ECO:0000259" key="4">
    <source>
        <dbReference type="Pfam" id="PF14748"/>
    </source>
</evidence>
<evidence type="ECO:0000313" key="6">
    <source>
        <dbReference type="Proteomes" id="UP000007798"/>
    </source>
</evidence>
<evidence type="ECO:0000256" key="2">
    <source>
        <dbReference type="ARBA" id="ARBA00022857"/>
    </source>
</evidence>
<dbReference type="PROSITE" id="PS00521">
    <property type="entry name" value="P5CR"/>
    <property type="match status" value="1"/>
</dbReference>
<sequence length="129" mass="13231">MINLSRQLMGTVGEVVDLADETLMDAVTALSGSGPAYVFLLAEVMAAAGEKLGLPADLCVHLARQTVSGAGALIAAEPATEAGQLRRNVTSEGGTTAAALAVLQAVDGLQPVFDRALRAARDRARELDS</sequence>
<dbReference type="STRING" id="7260.B4MIK3"/>
<keyword evidence="2" id="KW-0521">NADP</keyword>
<dbReference type="Pfam" id="PF14748">
    <property type="entry name" value="P5CR_dimer"/>
    <property type="match status" value="1"/>
</dbReference>
<dbReference type="InterPro" id="IPR008927">
    <property type="entry name" value="6-PGluconate_DH-like_C_sf"/>
</dbReference>
<dbReference type="SUPFAM" id="SSF48179">
    <property type="entry name" value="6-phosphogluconate dehydrogenase C-terminal domain-like"/>
    <property type="match status" value="1"/>
</dbReference>
<dbReference type="InterPro" id="IPR053790">
    <property type="entry name" value="P5CR-like_CS"/>
</dbReference>
<accession>B4MIK3</accession>
<dbReference type="PhylomeDB" id="B4MIK3"/>
<name>B4MIK3_DROWI</name>
<dbReference type="GO" id="GO:0004735">
    <property type="term" value="F:pyrroline-5-carboxylate reductase activity"/>
    <property type="evidence" value="ECO:0007669"/>
    <property type="project" value="TreeGrafter"/>
</dbReference>
<protein>
    <recommendedName>
        <fullName evidence="4">Pyrroline-5-carboxylate reductase dimerisation domain-containing protein</fullName>
    </recommendedName>
</protein>